<dbReference type="Proteomes" id="UP000260943">
    <property type="component" value="Unassembled WGS sequence"/>
</dbReference>
<gene>
    <name evidence="3" type="ORF">DXC81_00375</name>
</gene>
<organism evidence="3 4">
    <name type="scientific">Collinsella tanakaei</name>
    <dbReference type="NCBI Taxonomy" id="626935"/>
    <lineage>
        <taxon>Bacteria</taxon>
        <taxon>Bacillati</taxon>
        <taxon>Actinomycetota</taxon>
        <taxon>Coriobacteriia</taxon>
        <taxon>Coriobacteriales</taxon>
        <taxon>Coriobacteriaceae</taxon>
        <taxon>Collinsella</taxon>
    </lineage>
</organism>
<feature type="domain" description="GIY-YIG" evidence="2">
    <location>
        <begin position="5"/>
        <end position="80"/>
    </location>
</feature>
<dbReference type="InterPro" id="IPR050190">
    <property type="entry name" value="UPF0213_domain"/>
</dbReference>
<comment type="similarity">
    <text evidence="1">Belongs to the UPF0213 family.</text>
</comment>
<dbReference type="InterPro" id="IPR014825">
    <property type="entry name" value="DNA_alkylation"/>
</dbReference>
<name>A0A3E4QY92_9ACTN</name>
<protein>
    <recommendedName>
        <fullName evidence="2">GIY-YIG domain-containing protein</fullName>
    </recommendedName>
</protein>
<sequence length="347" mass="39217">MASPFEHYLYVLRCGDGSLYTGYAVDVAARVAAHQAGRGAKYTKSHAPVSLVAQARFYSKQRAMSAEALFKKLPRERKDELLAKAATGPLEDVLCRELPGFGDDSACEFVARSLSEQIDPAYRDFMAKLTPTVDPKRMVGVRAPALRAIAKGLVRRDDAATFLRALPHRLFEENQVHAFAIGQERDYGRALKLYNRFLPHVDNWATCDQLPVKVLAKDPLRTLEQVEAWLASDRCYTIRFGIGVLMRLFLDELFDPRFLDMVAAVRMPQTDADGLPASKDDVYYVDMMRAWYFAEAMAKQESAALPYLQRKGDAALLDEWTRRKAIQKAIESRRISSTMKERLRAAK</sequence>
<dbReference type="SUPFAM" id="SSF82771">
    <property type="entry name" value="GIY-YIG endonuclease"/>
    <property type="match status" value="1"/>
</dbReference>
<evidence type="ECO:0000313" key="4">
    <source>
        <dbReference type="Proteomes" id="UP000260943"/>
    </source>
</evidence>
<dbReference type="Gene3D" id="1.25.10.90">
    <property type="match status" value="1"/>
</dbReference>
<dbReference type="RefSeq" id="WP_117678690.1">
    <property type="nucleotide sequence ID" value="NZ_QSRJ01000001.1"/>
</dbReference>
<accession>A0A3E4QY92</accession>
<evidence type="ECO:0000259" key="2">
    <source>
        <dbReference type="PROSITE" id="PS50164"/>
    </source>
</evidence>
<dbReference type="CDD" id="cd10456">
    <property type="entry name" value="GIY-YIG_UPF0213"/>
    <property type="match status" value="1"/>
</dbReference>
<dbReference type="Pfam" id="PF08713">
    <property type="entry name" value="DNA_alkylation"/>
    <property type="match status" value="1"/>
</dbReference>
<dbReference type="InterPro" id="IPR035901">
    <property type="entry name" value="GIY-YIG_endonuc_sf"/>
</dbReference>
<dbReference type="InterPro" id="IPR000305">
    <property type="entry name" value="GIY-YIG_endonuc"/>
</dbReference>
<dbReference type="PROSITE" id="PS50164">
    <property type="entry name" value="GIY_YIG"/>
    <property type="match status" value="1"/>
</dbReference>
<dbReference type="InterPro" id="IPR016024">
    <property type="entry name" value="ARM-type_fold"/>
</dbReference>
<dbReference type="Gene3D" id="3.40.1440.10">
    <property type="entry name" value="GIY-YIG endonuclease"/>
    <property type="match status" value="1"/>
</dbReference>
<dbReference type="Pfam" id="PF01541">
    <property type="entry name" value="GIY-YIG"/>
    <property type="match status" value="1"/>
</dbReference>
<evidence type="ECO:0000313" key="3">
    <source>
        <dbReference type="EMBL" id="RGL12162.1"/>
    </source>
</evidence>
<evidence type="ECO:0000256" key="1">
    <source>
        <dbReference type="ARBA" id="ARBA00007435"/>
    </source>
</evidence>
<dbReference type="SUPFAM" id="SSF48371">
    <property type="entry name" value="ARM repeat"/>
    <property type="match status" value="1"/>
</dbReference>
<dbReference type="PANTHER" id="PTHR34477:SF1">
    <property type="entry name" value="UPF0213 PROTEIN YHBQ"/>
    <property type="match status" value="1"/>
</dbReference>
<dbReference type="PANTHER" id="PTHR34477">
    <property type="entry name" value="UPF0213 PROTEIN YHBQ"/>
    <property type="match status" value="1"/>
</dbReference>
<proteinExistence type="inferred from homology"/>
<comment type="caution">
    <text evidence="3">The sequence shown here is derived from an EMBL/GenBank/DDBJ whole genome shotgun (WGS) entry which is preliminary data.</text>
</comment>
<dbReference type="EMBL" id="QSRJ01000001">
    <property type="protein sequence ID" value="RGL12162.1"/>
    <property type="molecule type" value="Genomic_DNA"/>
</dbReference>
<reference evidence="3 4" key="1">
    <citation type="submission" date="2018-08" db="EMBL/GenBank/DDBJ databases">
        <title>A genome reference for cultivated species of the human gut microbiota.</title>
        <authorList>
            <person name="Zou Y."/>
            <person name="Xue W."/>
            <person name="Luo G."/>
        </authorList>
    </citation>
    <scope>NUCLEOTIDE SEQUENCE [LARGE SCALE GENOMIC DNA]</scope>
    <source>
        <strain evidence="3 4">TF08-14</strain>
    </source>
</reference>
<dbReference type="CDD" id="cd06561">
    <property type="entry name" value="AlkD_like"/>
    <property type="match status" value="1"/>
</dbReference>
<dbReference type="AlphaFoldDB" id="A0A3E4QY92"/>